<dbReference type="PANTHER" id="PTHR10131">
    <property type="entry name" value="TNF RECEPTOR ASSOCIATED FACTOR"/>
    <property type="match status" value="1"/>
</dbReference>
<dbReference type="OMA" id="NHIVNCK"/>
<dbReference type="EMBL" id="CAJJDM010000051">
    <property type="protein sequence ID" value="CAD8073430.1"/>
    <property type="molecule type" value="Genomic_DNA"/>
</dbReference>
<evidence type="ECO:0000259" key="2">
    <source>
        <dbReference type="PROSITE" id="PS50089"/>
    </source>
</evidence>
<evidence type="ECO:0000313" key="3">
    <source>
        <dbReference type="EMBL" id="CAD8073430.1"/>
    </source>
</evidence>
<feature type="domain" description="RING-type" evidence="2">
    <location>
        <begin position="33"/>
        <end position="90"/>
    </location>
</feature>
<dbReference type="GO" id="GO:0008270">
    <property type="term" value="F:zinc ion binding"/>
    <property type="evidence" value="ECO:0007669"/>
    <property type="project" value="UniProtKB-KW"/>
</dbReference>
<organism evidence="3 4">
    <name type="scientific">Paramecium primaurelia</name>
    <dbReference type="NCBI Taxonomy" id="5886"/>
    <lineage>
        <taxon>Eukaryota</taxon>
        <taxon>Sar</taxon>
        <taxon>Alveolata</taxon>
        <taxon>Ciliophora</taxon>
        <taxon>Intramacronucleata</taxon>
        <taxon>Oligohymenophorea</taxon>
        <taxon>Peniculida</taxon>
        <taxon>Parameciidae</taxon>
        <taxon>Paramecium</taxon>
    </lineage>
</organism>
<keyword evidence="1" id="KW-0479">Metal-binding</keyword>
<evidence type="ECO:0000313" key="4">
    <source>
        <dbReference type="Proteomes" id="UP000688137"/>
    </source>
</evidence>
<dbReference type="AlphaFoldDB" id="A0A8S1LZG9"/>
<dbReference type="InterPro" id="IPR001841">
    <property type="entry name" value="Znf_RING"/>
</dbReference>
<dbReference type="Proteomes" id="UP000688137">
    <property type="component" value="Unassembled WGS sequence"/>
</dbReference>
<keyword evidence="1" id="KW-0862">Zinc</keyword>
<keyword evidence="1" id="KW-0863">Zinc-finger</keyword>
<accession>A0A8S1LZG9</accession>
<name>A0A8S1LZG9_PARPR</name>
<evidence type="ECO:0000256" key="1">
    <source>
        <dbReference type="PROSITE-ProRule" id="PRU00175"/>
    </source>
</evidence>
<sequence length="400" mass="47550">MLQEEEVELMLEQGGIPISQLCNSSVNIDLLQCPICFNILWKPIACGQDRCFSSFCQYCIESWLNQKNAQSTFEEEEETFANESNCPKCKRLFIKTEIPLVKVLLSQIELKCVHSDCTQVIPYEEYENHIVNCKERKKQCRGCQQYILQNKLEEHESQCSQIPVECQKCHKRMPKCDLESKHDKYNCIENLFKIQDQQLENLYTQYLMCDDMVNYYEEKIARMMKGDLIILNEYNFFTIFTANYQFTTDNLYIARLVRNSYNHNKQKNDFLHFYVDYHFTTGLEGYEWKSRVIRLRGNLLIGVCSSQLSNSVDFIVNRLGEVKKKEENDNRYHIIRKVNFTFGEGDVIRFQILPFMQCLRITNETRHLTFCFNRNELQEMGDQYFSFFSLEYQGDALQFL</sequence>
<protein>
    <recommendedName>
        <fullName evidence="2">RING-type domain-containing protein</fullName>
    </recommendedName>
</protein>
<keyword evidence="4" id="KW-1185">Reference proteome</keyword>
<dbReference type="PROSITE" id="PS50089">
    <property type="entry name" value="ZF_RING_2"/>
    <property type="match status" value="1"/>
</dbReference>
<comment type="caution">
    <text evidence="3">The sequence shown here is derived from an EMBL/GenBank/DDBJ whole genome shotgun (WGS) entry which is preliminary data.</text>
</comment>
<proteinExistence type="predicted"/>
<dbReference type="PANTHER" id="PTHR10131:SF94">
    <property type="entry name" value="TNF RECEPTOR-ASSOCIATED FACTOR 4"/>
    <property type="match status" value="1"/>
</dbReference>
<reference evidence="3" key="1">
    <citation type="submission" date="2021-01" db="EMBL/GenBank/DDBJ databases">
        <authorList>
            <consortium name="Genoscope - CEA"/>
            <person name="William W."/>
        </authorList>
    </citation>
    <scope>NUCLEOTIDE SEQUENCE</scope>
</reference>
<gene>
    <name evidence="3" type="ORF">PPRIM_AZ9-3.1.T0510030</name>
</gene>